<dbReference type="Proteomes" id="UP001196413">
    <property type="component" value="Unassembled WGS sequence"/>
</dbReference>
<gene>
    <name evidence="1" type="ORF">KIN20_021426</name>
</gene>
<sequence>MISGHKLYSGVNILHSKTNQSQLISQSQLSCIPQPTSDVFEWSLCTTSSTQDKLARFSNCTITVSAVIMVDIAEYLLVESKHTTFRIVAEGEWLVAFATRQI</sequence>
<proteinExistence type="predicted"/>
<evidence type="ECO:0000313" key="1">
    <source>
        <dbReference type="EMBL" id="KAJ1362017.1"/>
    </source>
</evidence>
<organism evidence="1 2">
    <name type="scientific">Parelaphostrongylus tenuis</name>
    <name type="common">Meningeal worm</name>
    <dbReference type="NCBI Taxonomy" id="148309"/>
    <lineage>
        <taxon>Eukaryota</taxon>
        <taxon>Metazoa</taxon>
        <taxon>Ecdysozoa</taxon>
        <taxon>Nematoda</taxon>
        <taxon>Chromadorea</taxon>
        <taxon>Rhabditida</taxon>
        <taxon>Rhabditina</taxon>
        <taxon>Rhabditomorpha</taxon>
        <taxon>Strongyloidea</taxon>
        <taxon>Metastrongylidae</taxon>
        <taxon>Parelaphostrongylus</taxon>
    </lineage>
</organism>
<reference evidence="1" key="1">
    <citation type="submission" date="2021-06" db="EMBL/GenBank/DDBJ databases">
        <title>Parelaphostrongylus tenuis whole genome reference sequence.</title>
        <authorList>
            <person name="Garwood T.J."/>
            <person name="Larsen P.A."/>
            <person name="Fountain-Jones N.M."/>
            <person name="Garbe J.R."/>
            <person name="Macchietto M.G."/>
            <person name="Kania S.A."/>
            <person name="Gerhold R.W."/>
            <person name="Richards J.E."/>
            <person name="Wolf T.M."/>
        </authorList>
    </citation>
    <scope>NUCLEOTIDE SEQUENCE</scope>
    <source>
        <strain evidence="1">MNPRO001-30</strain>
        <tissue evidence="1">Meninges</tissue>
    </source>
</reference>
<keyword evidence="2" id="KW-1185">Reference proteome</keyword>
<dbReference type="EMBL" id="JAHQIW010004345">
    <property type="protein sequence ID" value="KAJ1362017.1"/>
    <property type="molecule type" value="Genomic_DNA"/>
</dbReference>
<name>A0AAD5N581_PARTN</name>
<comment type="caution">
    <text evidence="1">The sequence shown here is derived from an EMBL/GenBank/DDBJ whole genome shotgun (WGS) entry which is preliminary data.</text>
</comment>
<accession>A0AAD5N581</accession>
<dbReference type="AlphaFoldDB" id="A0AAD5N581"/>
<evidence type="ECO:0000313" key="2">
    <source>
        <dbReference type="Proteomes" id="UP001196413"/>
    </source>
</evidence>
<protein>
    <submittedName>
        <fullName evidence="1">Uncharacterized protein</fullName>
    </submittedName>
</protein>